<comment type="subunit">
    <text evidence="4">Monomer.</text>
</comment>
<sequence length="191" mass="21726">MNGQIRARSVRLISEKGEQLGIRHIREAQEIAEKQDLDLVEVAANSDPPVVKIMDYGKDKYRKEQARKAARKKQVNINVREIKLRPKIGDHDFNTKRGHVERFLRGGDKVKVTIMFRGREVQHPDLGEKLLRRLATDLEDLGRIESQPNLDGRNMVMVMSPKKEVPPKAEAKADGGRGERQESQETSAARS</sequence>
<comment type="subcellular location">
    <subcellularLocation>
        <location evidence="4">Cytoplasm</location>
    </subcellularLocation>
</comment>
<dbReference type="GO" id="GO:0005829">
    <property type="term" value="C:cytosol"/>
    <property type="evidence" value="ECO:0007669"/>
    <property type="project" value="TreeGrafter"/>
</dbReference>
<dbReference type="NCBIfam" id="TIGR00168">
    <property type="entry name" value="infC"/>
    <property type="match status" value="1"/>
</dbReference>
<keyword evidence="4" id="KW-0963">Cytoplasm</keyword>
<evidence type="ECO:0000313" key="10">
    <source>
        <dbReference type="Proteomes" id="UP000502706"/>
    </source>
</evidence>
<keyword evidence="3 4" id="KW-0648">Protein biosynthesis</keyword>
<evidence type="ECO:0000256" key="4">
    <source>
        <dbReference type="HAMAP-Rule" id="MF_00080"/>
    </source>
</evidence>
<feature type="compositionally biased region" description="Basic and acidic residues" evidence="6">
    <location>
        <begin position="161"/>
        <end position="183"/>
    </location>
</feature>
<evidence type="ECO:0000313" key="9">
    <source>
        <dbReference type="EMBL" id="QIN79045.1"/>
    </source>
</evidence>
<dbReference type="InterPro" id="IPR019814">
    <property type="entry name" value="Translation_initiation_fac_3_N"/>
</dbReference>
<dbReference type="Gene3D" id="3.10.20.80">
    <property type="entry name" value="Translation initiation factor 3 (IF-3), N-terminal domain"/>
    <property type="match status" value="1"/>
</dbReference>
<evidence type="ECO:0000256" key="3">
    <source>
        <dbReference type="ARBA" id="ARBA00022917"/>
    </source>
</evidence>
<feature type="region of interest" description="Disordered" evidence="6">
    <location>
        <begin position="145"/>
        <end position="191"/>
    </location>
</feature>
<dbReference type="InterPro" id="IPR001288">
    <property type="entry name" value="Translation_initiation_fac_3"/>
</dbReference>
<dbReference type="GO" id="GO:0003743">
    <property type="term" value="F:translation initiation factor activity"/>
    <property type="evidence" value="ECO:0007669"/>
    <property type="project" value="UniProtKB-UniRule"/>
</dbReference>
<evidence type="ECO:0000259" key="8">
    <source>
        <dbReference type="Pfam" id="PF05198"/>
    </source>
</evidence>
<evidence type="ECO:0000256" key="2">
    <source>
        <dbReference type="ARBA" id="ARBA00022540"/>
    </source>
</evidence>
<dbReference type="GO" id="GO:0016020">
    <property type="term" value="C:membrane"/>
    <property type="evidence" value="ECO:0007669"/>
    <property type="project" value="TreeGrafter"/>
</dbReference>
<keyword evidence="10" id="KW-1185">Reference proteome</keyword>
<comment type="similarity">
    <text evidence="1 4">Belongs to the IF-3 family.</text>
</comment>
<dbReference type="PANTHER" id="PTHR10938">
    <property type="entry name" value="TRANSLATION INITIATION FACTOR IF-3"/>
    <property type="match status" value="1"/>
</dbReference>
<keyword evidence="2 4" id="KW-0396">Initiation factor</keyword>
<dbReference type="Proteomes" id="UP000502706">
    <property type="component" value="Chromosome"/>
</dbReference>
<dbReference type="SUPFAM" id="SSF54364">
    <property type="entry name" value="Translation initiation factor IF3, N-terminal domain"/>
    <property type="match status" value="1"/>
</dbReference>
<dbReference type="Pfam" id="PF00707">
    <property type="entry name" value="IF3_C"/>
    <property type="match status" value="1"/>
</dbReference>
<organism evidence="9 10">
    <name type="scientific">Rubrobacter marinus</name>
    <dbReference type="NCBI Taxonomy" id="2653852"/>
    <lineage>
        <taxon>Bacteria</taxon>
        <taxon>Bacillati</taxon>
        <taxon>Actinomycetota</taxon>
        <taxon>Rubrobacteria</taxon>
        <taxon>Rubrobacterales</taxon>
        <taxon>Rubrobacteraceae</taxon>
        <taxon>Rubrobacter</taxon>
    </lineage>
</organism>
<dbReference type="GO" id="GO:0043022">
    <property type="term" value="F:ribosome binding"/>
    <property type="evidence" value="ECO:0007669"/>
    <property type="project" value="TreeGrafter"/>
</dbReference>
<dbReference type="EMBL" id="CP045121">
    <property type="protein sequence ID" value="QIN79045.1"/>
    <property type="molecule type" value="Genomic_DNA"/>
</dbReference>
<evidence type="ECO:0000256" key="6">
    <source>
        <dbReference type="SAM" id="MobiDB-lite"/>
    </source>
</evidence>
<evidence type="ECO:0000256" key="5">
    <source>
        <dbReference type="NCBIfam" id="TIGR00168"/>
    </source>
</evidence>
<dbReference type="GO" id="GO:0032790">
    <property type="term" value="P:ribosome disassembly"/>
    <property type="evidence" value="ECO:0007669"/>
    <property type="project" value="TreeGrafter"/>
</dbReference>
<dbReference type="InterPro" id="IPR019815">
    <property type="entry name" value="Translation_initiation_fac_3_C"/>
</dbReference>
<comment type="function">
    <text evidence="4">IF-3 binds to the 30S ribosomal subunit and shifts the equilibrium between 70S ribosomes and their 50S and 30S subunits in favor of the free subunits, thus enhancing the availability of 30S subunits on which protein synthesis initiation begins.</text>
</comment>
<dbReference type="AlphaFoldDB" id="A0A6G8PY04"/>
<name>A0A6G8PY04_9ACTN</name>
<dbReference type="FunFam" id="3.30.110.10:FF:000001">
    <property type="entry name" value="Translation initiation factor IF-3"/>
    <property type="match status" value="1"/>
</dbReference>
<feature type="domain" description="Translation initiation factor 3 N-terminal" evidence="8">
    <location>
        <begin position="1"/>
        <end position="69"/>
    </location>
</feature>
<dbReference type="PANTHER" id="PTHR10938:SF0">
    <property type="entry name" value="TRANSLATION INITIATION FACTOR IF-3, MITOCHONDRIAL"/>
    <property type="match status" value="1"/>
</dbReference>
<dbReference type="Gene3D" id="3.30.110.10">
    <property type="entry name" value="Translation initiation factor 3 (IF-3), C-terminal domain"/>
    <property type="match status" value="1"/>
</dbReference>
<gene>
    <name evidence="4" type="primary">infC</name>
    <name evidence="9" type="ORF">GBA65_11505</name>
</gene>
<dbReference type="Pfam" id="PF05198">
    <property type="entry name" value="IF3_N"/>
    <property type="match status" value="1"/>
</dbReference>
<dbReference type="InterPro" id="IPR036788">
    <property type="entry name" value="T_IF-3_C_sf"/>
</dbReference>
<accession>A0A6G8PY04</accession>
<dbReference type="KEGG" id="rmar:GBA65_11505"/>
<feature type="domain" description="Translation initiation factor 3 C-terminal" evidence="7">
    <location>
        <begin position="77"/>
        <end position="162"/>
    </location>
</feature>
<protein>
    <recommendedName>
        <fullName evidence="4 5">Translation initiation factor IF-3</fullName>
    </recommendedName>
</protein>
<proteinExistence type="inferred from homology"/>
<evidence type="ECO:0000256" key="1">
    <source>
        <dbReference type="ARBA" id="ARBA00005439"/>
    </source>
</evidence>
<dbReference type="InterPro" id="IPR036787">
    <property type="entry name" value="T_IF-3_N_sf"/>
</dbReference>
<evidence type="ECO:0000259" key="7">
    <source>
        <dbReference type="Pfam" id="PF00707"/>
    </source>
</evidence>
<reference evidence="9 10" key="1">
    <citation type="submission" date="2019-10" db="EMBL/GenBank/DDBJ databases">
        <title>Rubrobacter sp nov SCSIO 52915 isolated from a deep-sea sediment in the South China Sea.</title>
        <authorList>
            <person name="Chen R.W."/>
        </authorList>
    </citation>
    <scope>NUCLEOTIDE SEQUENCE [LARGE SCALE GENOMIC DNA]</scope>
    <source>
        <strain evidence="9 10">SCSIO 52915</strain>
    </source>
</reference>
<dbReference type="SUPFAM" id="SSF55200">
    <property type="entry name" value="Translation initiation factor IF3, C-terminal domain"/>
    <property type="match status" value="1"/>
</dbReference>
<dbReference type="HAMAP" id="MF_00080">
    <property type="entry name" value="IF_3"/>
    <property type="match status" value="1"/>
</dbReference>